<reference evidence="2 3" key="1">
    <citation type="journal article" date="2019" name="Emerg. Microbes Infect.">
        <title>Comprehensive subspecies identification of 175 nontuberculous mycobacteria species based on 7547 genomic profiles.</title>
        <authorList>
            <person name="Matsumoto Y."/>
            <person name="Kinjo T."/>
            <person name="Motooka D."/>
            <person name="Nabeya D."/>
            <person name="Jung N."/>
            <person name="Uechi K."/>
            <person name="Horii T."/>
            <person name="Iida T."/>
            <person name="Fujita J."/>
            <person name="Nakamura S."/>
        </authorList>
    </citation>
    <scope>NUCLEOTIDE SEQUENCE [LARGE SCALE GENOMIC DNA]</scope>
    <source>
        <strain evidence="2 3">JCM 15658</strain>
    </source>
</reference>
<proteinExistence type="predicted"/>
<dbReference type="EMBL" id="AP022617">
    <property type="protein sequence ID" value="BBZ62730.1"/>
    <property type="molecule type" value="Genomic_DNA"/>
</dbReference>
<evidence type="ECO:0000313" key="2">
    <source>
        <dbReference type="EMBL" id="BBZ62730.1"/>
    </source>
</evidence>
<protein>
    <submittedName>
        <fullName evidence="2">Uncharacterized protein</fullName>
    </submittedName>
</protein>
<dbReference type="Proteomes" id="UP000466039">
    <property type="component" value="Chromosome"/>
</dbReference>
<accession>A0AAD1IZ92</accession>
<evidence type="ECO:0000256" key="1">
    <source>
        <dbReference type="SAM" id="MobiDB-lite"/>
    </source>
</evidence>
<feature type="compositionally biased region" description="Basic and acidic residues" evidence="1">
    <location>
        <begin position="20"/>
        <end position="33"/>
    </location>
</feature>
<keyword evidence="3" id="KW-1185">Reference proteome</keyword>
<sequence>MAAPSRIHHKQMDGIAAHVEHAQSHASNLDRRPWPAVRRHPISYTAAPRRGG</sequence>
<name>A0AAD1IZ92_MYCMB</name>
<evidence type="ECO:0000313" key="3">
    <source>
        <dbReference type="Proteomes" id="UP000466039"/>
    </source>
</evidence>
<feature type="region of interest" description="Disordered" evidence="1">
    <location>
        <begin position="20"/>
        <end position="52"/>
    </location>
</feature>
<dbReference type="AlphaFoldDB" id="A0AAD1IZ92"/>
<organism evidence="2 3">
    <name type="scientific">Mycolicibacterium monacense</name>
    <name type="common">Mycobacterium monacense</name>
    <dbReference type="NCBI Taxonomy" id="85693"/>
    <lineage>
        <taxon>Bacteria</taxon>
        <taxon>Bacillati</taxon>
        <taxon>Actinomycetota</taxon>
        <taxon>Actinomycetes</taxon>
        <taxon>Mycobacteriales</taxon>
        <taxon>Mycobacteriaceae</taxon>
        <taxon>Mycolicibacterium</taxon>
    </lineage>
</organism>
<gene>
    <name evidence="2" type="ORF">MMON_40310</name>
</gene>